<dbReference type="InterPro" id="IPR000276">
    <property type="entry name" value="GPCR_Rhodpsn"/>
</dbReference>
<dbReference type="Proteomes" id="UP000663854">
    <property type="component" value="Unassembled WGS sequence"/>
</dbReference>
<feature type="transmembrane region" description="Helical" evidence="9">
    <location>
        <begin position="260"/>
        <end position="283"/>
    </location>
</feature>
<gene>
    <name evidence="12" type="ORF">JXQ802_LOCUS25691</name>
    <name evidence="11" type="ORF">PYM288_LOCUS10312</name>
</gene>
<evidence type="ECO:0000256" key="5">
    <source>
        <dbReference type="ARBA" id="ARBA00023040"/>
    </source>
</evidence>
<feature type="transmembrane region" description="Helical" evidence="9">
    <location>
        <begin position="179"/>
        <end position="200"/>
    </location>
</feature>
<keyword evidence="2" id="KW-1003">Cell membrane</keyword>
<reference evidence="11" key="1">
    <citation type="submission" date="2021-02" db="EMBL/GenBank/DDBJ databases">
        <authorList>
            <person name="Nowell W R."/>
        </authorList>
    </citation>
    <scope>NUCLEOTIDE SEQUENCE</scope>
</reference>
<evidence type="ECO:0000256" key="8">
    <source>
        <dbReference type="ARBA" id="ARBA00023224"/>
    </source>
</evidence>
<evidence type="ECO:0000313" key="13">
    <source>
        <dbReference type="Proteomes" id="UP000663854"/>
    </source>
</evidence>
<evidence type="ECO:0000313" key="12">
    <source>
        <dbReference type="EMBL" id="CAF1226135.1"/>
    </source>
</evidence>
<feature type="transmembrane region" description="Helical" evidence="9">
    <location>
        <begin position="16"/>
        <end position="34"/>
    </location>
</feature>
<keyword evidence="4 9" id="KW-1133">Transmembrane helix</keyword>
<dbReference type="Proteomes" id="UP000663870">
    <property type="component" value="Unassembled WGS sequence"/>
</dbReference>
<dbReference type="CDD" id="cd00637">
    <property type="entry name" value="7tm_classA_rhodopsin-like"/>
    <property type="match status" value="1"/>
</dbReference>
<evidence type="ECO:0000256" key="1">
    <source>
        <dbReference type="ARBA" id="ARBA00004651"/>
    </source>
</evidence>
<organism evidence="11 13">
    <name type="scientific">Rotaria sordida</name>
    <dbReference type="NCBI Taxonomy" id="392033"/>
    <lineage>
        <taxon>Eukaryota</taxon>
        <taxon>Metazoa</taxon>
        <taxon>Spiralia</taxon>
        <taxon>Gnathifera</taxon>
        <taxon>Rotifera</taxon>
        <taxon>Eurotatoria</taxon>
        <taxon>Bdelloidea</taxon>
        <taxon>Philodinida</taxon>
        <taxon>Philodinidae</taxon>
        <taxon>Rotaria</taxon>
    </lineage>
</organism>
<dbReference type="Gene3D" id="1.20.1070.10">
    <property type="entry name" value="Rhodopsin 7-helix transmembrane proteins"/>
    <property type="match status" value="1"/>
</dbReference>
<sequence length="309" mass="36326">MVEYQDSSSTLEKLTLLVYIIGIVIGHICIFLTFIGHADRKHWSNIFILGMAFIDLFIGGFVLPMRFINAYGNPSTQKLCTALKIGESCALAAVIYSILFMIYTRLYSLKQPSPTIRRHYLLLLLLISWIILFLFYGIPFMTNYSHYLLSITSNTTSYCTPYITSIYHPLWMAYTEIGIIYSLPLIFIFIGLIYLLQNLCHLRSRRLKLAERSIYVEQRQMTWHIFLLGITFIFLYLPWISIRILIIFLQSSEIRLALQITYYILILKSLIFPLIYASTNASFRCSFAIYRRQRIIMNNRVWTINEQFR</sequence>
<dbReference type="PROSITE" id="PS50262">
    <property type="entry name" value="G_PROTEIN_RECEP_F1_2"/>
    <property type="match status" value="1"/>
</dbReference>
<dbReference type="EMBL" id="CAJNOL010000876">
    <property type="protein sequence ID" value="CAF1226135.1"/>
    <property type="molecule type" value="Genomic_DNA"/>
</dbReference>
<keyword evidence="3 9" id="KW-0812">Transmembrane</keyword>
<dbReference type="InterPro" id="IPR017452">
    <property type="entry name" value="GPCR_Rhodpsn_7TM"/>
</dbReference>
<comment type="caution">
    <text evidence="11">The sequence shown here is derived from an EMBL/GenBank/DDBJ whole genome shotgun (WGS) entry which is preliminary data.</text>
</comment>
<evidence type="ECO:0000313" key="11">
    <source>
        <dbReference type="EMBL" id="CAF0916748.1"/>
    </source>
</evidence>
<evidence type="ECO:0000256" key="4">
    <source>
        <dbReference type="ARBA" id="ARBA00022989"/>
    </source>
</evidence>
<accession>A0A814ANI5</accession>
<dbReference type="GO" id="GO:0016493">
    <property type="term" value="F:C-C chemokine receptor activity"/>
    <property type="evidence" value="ECO:0007669"/>
    <property type="project" value="TreeGrafter"/>
</dbReference>
<name>A0A814ANI5_9BILA</name>
<evidence type="ECO:0000256" key="7">
    <source>
        <dbReference type="ARBA" id="ARBA00023170"/>
    </source>
</evidence>
<evidence type="ECO:0000313" key="14">
    <source>
        <dbReference type="Proteomes" id="UP000663870"/>
    </source>
</evidence>
<protein>
    <recommendedName>
        <fullName evidence="10">G-protein coupled receptors family 1 profile domain-containing protein</fullName>
    </recommendedName>
</protein>
<proteinExistence type="predicted"/>
<keyword evidence="7" id="KW-0675">Receptor</keyword>
<evidence type="ECO:0000256" key="9">
    <source>
        <dbReference type="SAM" id="Phobius"/>
    </source>
</evidence>
<evidence type="ECO:0000259" key="10">
    <source>
        <dbReference type="PROSITE" id="PS50262"/>
    </source>
</evidence>
<dbReference type="Pfam" id="PF00001">
    <property type="entry name" value="7tm_1"/>
    <property type="match status" value="1"/>
</dbReference>
<keyword evidence="5" id="KW-0297">G-protein coupled receptor</keyword>
<dbReference type="PANTHER" id="PTHR24228:SF55">
    <property type="entry name" value="G-PROTEIN COUPLED RECEPTOR 75-RELATED"/>
    <property type="match status" value="1"/>
</dbReference>
<dbReference type="SUPFAM" id="SSF81321">
    <property type="entry name" value="Family A G protein-coupled receptor-like"/>
    <property type="match status" value="1"/>
</dbReference>
<evidence type="ECO:0000256" key="2">
    <source>
        <dbReference type="ARBA" id="ARBA00022475"/>
    </source>
</evidence>
<comment type="subcellular location">
    <subcellularLocation>
        <location evidence="1">Cell membrane</location>
        <topology evidence="1">Multi-pass membrane protein</topology>
    </subcellularLocation>
</comment>
<evidence type="ECO:0000256" key="6">
    <source>
        <dbReference type="ARBA" id="ARBA00023136"/>
    </source>
</evidence>
<keyword evidence="14" id="KW-1185">Reference proteome</keyword>
<dbReference type="EMBL" id="CAJNOH010000160">
    <property type="protein sequence ID" value="CAF0916748.1"/>
    <property type="molecule type" value="Genomic_DNA"/>
</dbReference>
<keyword evidence="8" id="KW-0807">Transducer</keyword>
<dbReference type="GO" id="GO:0005886">
    <property type="term" value="C:plasma membrane"/>
    <property type="evidence" value="ECO:0007669"/>
    <property type="project" value="UniProtKB-SubCell"/>
</dbReference>
<dbReference type="AlphaFoldDB" id="A0A814ANI5"/>
<feature type="transmembrane region" description="Helical" evidence="9">
    <location>
        <begin position="221"/>
        <end position="248"/>
    </location>
</feature>
<keyword evidence="6 9" id="KW-0472">Membrane</keyword>
<feature type="transmembrane region" description="Helical" evidence="9">
    <location>
        <begin position="85"/>
        <end position="108"/>
    </location>
</feature>
<dbReference type="PRINTS" id="PR00237">
    <property type="entry name" value="GPCRRHODOPSN"/>
</dbReference>
<evidence type="ECO:0000256" key="3">
    <source>
        <dbReference type="ARBA" id="ARBA00022692"/>
    </source>
</evidence>
<dbReference type="PANTHER" id="PTHR24228">
    <property type="entry name" value="B2 BRADYKININ RECEPTOR/ANGIOTENSIN II RECEPTOR"/>
    <property type="match status" value="1"/>
</dbReference>
<feature type="domain" description="G-protein coupled receptors family 1 profile" evidence="10">
    <location>
        <begin position="26"/>
        <end position="276"/>
    </location>
</feature>
<feature type="transmembrane region" description="Helical" evidence="9">
    <location>
        <begin position="120"/>
        <end position="138"/>
    </location>
</feature>
<feature type="transmembrane region" description="Helical" evidence="9">
    <location>
        <begin position="46"/>
        <end position="65"/>
    </location>
</feature>